<dbReference type="GO" id="GO:0008270">
    <property type="term" value="F:zinc ion binding"/>
    <property type="evidence" value="ECO:0007669"/>
    <property type="project" value="UniProtKB-KW"/>
</dbReference>
<accession>A0A9J5X429</accession>
<feature type="region of interest" description="Disordered" evidence="6">
    <location>
        <begin position="1"/>
        <end position="21"/>
    </location>
</feature>
<keyword evidence="4" id="KW-0862">Zinc</keyword>
<evidence type="ECO:0000256" key="6">
    <source>
        <dbReference type="SAM" id="MobiDB-lite"/>
    </source>
</evidence>
<dbReference type="AlphaFoldDB" id="A0A9J5X429"/>
<keyword evidence="3" id="KW-0863">Zinc-finger</keyword>
<evidence type="ECO:0000256" key="3">
    <source>
        <dbReference type="ARBA" id="ARBA00022771"/>
    </source>
</evidence>
<dbReference type="Pfam" id="PF20167">
    <property type="entry name" value="Transposase_32"/>
    <property type="match status" value="1"/>
</dbReference>
<name>A0A9J5X429_SOLCO</name>
<dbReference type="PANTHER" id="PTHR46481:SF10">
    <property type="entry name" value="ZINC FINGER BED DOMAIN-CONTAINING PROTEIN 39"/>
    <property type="match status" value="1"/>
</dbReference>
<evidence type="ECO:0000259" key="7">
    <source>
        <dbReference type="Pfam" id="PF20167"/>
    </source>
</evidence>
<keyword evidence="9" id="KW-1185">Reference proteome</keyword>
<dbReference type="PANTHER" id="PTHR46481">
    <property type="entry name" value="ZINC FINGER BED DOMAIN-CONTAINING PROTEIN 4"/>
    <property type="match status" value="1"/>
</dbReference>
<comment type="caution">
    <text evidence="8">The sequence shown here is derived from an EMBL/GenBank/DDBJ whole genome shotgun (WGS) entry which is preliminary data.</text>
</comment>
<evidence type="ECO:0000256" key="2">
    <source>
        <dbReference type="ARBA" id="ARBA00022723"/>
    </source>
</evidence>
<sequence length="587" mass="66778">MAPKAKNVAGSKRSRKGEAFGFGNQEPIQKFGKKEVEQYVGLRFIFDHPRDCNLSLVREFYANWLTKTNYKIVPIRGKDVKFNATILNEFLGTPNCDSDDFNTLKDNPPYRDIQHTLCGVESTARWERSKDIGRHNTLNFANFNQIARVWLKIVCSVLLSAKHLTEITRDRVVLVYILMKGMPINVEAILGQNMMKFQNNMRWHFCYKGLITHFLRAQGIEKEGVDLTIAFQLDLTSKLVDVTRTEALGMSHGPILSAQERQARDDSVMARMFDMAKLQLRIRGRPITDDVLYRIGPAFLEPLDDDEATADEVMDDEEDDADGDECLDGVQWRLGSGPGCTSTDPVPFRMNSDEFTHVNETNFCRSDPIEINSDTPIIPEKVYERHYGNYQENEEDLDDTPPSPDLNSIEVPPQEDNLSVGTSCLPIVPTRGSTGGLKKYLINKRSKEWFAYISSLDVCENSNIETSARGSNMVQGELNTLNPSGPLTHRTYNKDRDHENFAKMVVVCGLPFSFGEHPGFIAYIRDTYNPSFKGLSRSMVKRDIFEFQEKHCQYLRAYFEIMDCRVAITTNMGRSPNGFDYLTVTAH</sequence>
<dbReference type="Proteomes" id="UP000824120">
    <property type="component" value="Chromosome 10"/>
</dbReference>
<comment type="subcellular location">
    <subcellularLocation>
        <location evidence="1">Nucleus</location>
    </subcellularLocation>
</comment>
<evidence type="ECO:0000256" key="4">
    <source>
        <dbReference type="ARBA" id="ARBA00022833"/>
    </source>
</evidence>
<evidence type="ECO:0000256" key="5">
    <source>
        <dbReference type="ARBA" id="ARBA00023242"/>
    </source>
</evidence>
<reference evidence="8 9" key="1">
    <citation type="submission" date="2020-09" db="EMBL/GenBank/DDBJ databases">
        <title>De no assembly of potato wild relative species, Solanum commersonii.</title>
        <authorList>
            <person name="Cho K."/>
        </authorList>
    </citation>
    <scope>NUCLEOTIDE SEQUENCE [LARGE SCALE GENOMIC DNA]</scope>
    <source>
        <strain evidence="8">LZ3.2</strain>
        <tissue evidence="8">Leaf</tissue>
    </source>
</reference>
<feature type="domain" description="Putative plant transposon protein" evidence="7">
    <location>
        <begin position="41"/>
        <end position="220"/>
    </location>
</feature>
<proteinExistence type="predicted"/>
<organism evidence="8 9">
    <name type="scientific">Solanum commersonii</name>
    <name type="common">Commerson's wild potato</name>
    <name type="synonym">Commerson's nightshade</name>
    <dbReference type="NCBI Taxonomy" id="4109"/>
    <lineage>
        <taxon>Eukaryota</taxon>
        <taxon>Viridiplantae</taxon>
        <taxon>Streptophyta</taxon>
        <taxon>Embryophyta</taxon>
        <taxon>Tracheophyta</taxon>
        <taxon>Spermatophyta</taxon>
        <taxon>Magnoliopsida</taxon>
        <taxon>eudicotyledons</taxon>
        <taxon>Gunneridae</taxon>
        <taxon>Pentapetalae</taxon>
        <taxon>asterids</taxon>
        <taxon>lamiids</taxon>
        <taxon>Solanales</taxon>
        <taxon>Solanaceae</taxon>
        <taxon>Solanoideae</taxon>
        <taxon>Solaneae</taxon>
        <taxon>Solanum</taxon>
    </lineage>
</organism>
<dbReference type="InterPro" id="IPR046796">
    <property type="entry name" value="Transposase_32_dom"/>
</dbReference>
<keyword evidence="5" id="KW-0539">Nucleus</keyword>
<gene>
    <name evidence="8" type="ORF">H5410_053652</name>
</gene>
<keyword evidence="2" id="KW-0479">Metal-binding</keyword>
<evidence type="ECO:0000313" key="9">
    <source>
        <dbReference type="Proteomes" id="UP000824120"/>
    </source>
</evidence>
<evidence type="ECO:0000256" key="1">
    <source>
        <dbReference type="ARBA" id="ARBA00004123"/>
    </source>
</evidence>
<dbReference type="InterPro" id="IPR052035">
    <property type="entry name" value="ZnF_BED_domain_contain"/>
</dbReference>
<dbReference type="EMBL" id="JACXVP010000010">
    <property type="protein sequence ID" value="KAG5583025.1"/>
    <property type="molecule type" value="Genomic_DNA"/>
</dbReference>
<protein>
    <recommendedName>
        <fullName evidence="7">Putative plant transposon protein domain-containing protein</fullName>
    </recommendedName>
</protein>
<evidence type="ECO:0000313" key="8">
    <source>
        <dbReference type="EMBL" id="KAG5583025.1"/>
    </source>
</evidence>
<dbReference type="GO" id="GO:0005634">
    <property type="term" value="C:nucleus"/>
    <property type="evidence" value="ECO:0007669"/>
    <property type="project" value="UniProtKB-SubCell"/>
</dbReference>